<dbReference type="InterPro" id="IPR054612">
    <property type="entry name" value="Phage_capsid-like_C"/>
</dbReference>
<sequence>MTVLNSNLANAWTPEDYGKLVDITVEAKSVAFQAGTLVPTEMQTVRFPVLKGDPATGWVAENATIPLTDPNTDEVVVIPAKVAGRTQVSNEALSDSNPAVADQIGKGLARDIARKVDVAFFGNTVTNGPSGLLSVTHSVIDTGASIANLDPFHAAKAKAVENGGELTHFVLAPDVALALAQAKQGTGSNMGLLDNVGDGVTVAGVPVIVSNAVAAGNAWGLDKEQIMTVRRTGTKVVRSGDAAFAEDATQLRATARVGFGFINPAAIVRLYDAA</sequence>
<evidence type="ECO:0000313" key="4">
    <source>
        <dbReference type="Proteomes" id="UP001602089"/>
    </source>
</evidence>
<accession>A0ABW6T5U9</accession>
<gene>
    <name evidence="3" type="ORF">ACFYY5_01340</name>
</gene>
<dbReference type="Gene3D" id="3.30.2320.10">
    <property type="entry name" value="hypothetical protein PF0899 domain"/>
    <property type="match status" value="1"/>
</dbReference>
<evidence type="ECO:0000259" key="2">
    <source>
        <dbReference type="Pfam" id="PF05065"/>
    </source>
</evidence>
<name>A0ABW6T5U9_9NOCA</name>
<comment type="caution">
    <text evidence="3">The sequence shown here is derived from an EMBL/GenBank/DDBJ whole genome shotgun (WGS) entry which is preliminary data.</text>
</comment>
<reference evidence="3 4" key="1">
    <citation type="submission" date="2024-10" db="EMBL/GenBank/DDBJ databases">
        <title>The Natural Products Discovery Center: Release of the First 8490 Sequenced Strains for Exploring Actinobacteria Biosynthetic Diversity.</title>
        <authorList>
            <person name="Kalkreuter E."/>
            <person name="Kautsar S.A."/>
            <person name="Yang D."/>
            <person name="Bader C.D."/>
            <person name="Teijaro C.N."/>
            <person name="Fluegel L."/>
            <person name="Davis C.M."/>
            <person name="Simpson J.R."/>
            <person name="Lauterbach L."/>
            <person name="Steele A.D."/>
            <person name="Gui C."/>
            <person name="Meng S."/>
            <person name="Li G."/>
            <person name="Viehrig K."/>
            <person name="Ye F."/>
            <person name="Su P."/>
            <person name="Kiefer A.F."/>
            <person name="Nichols A."/>
            <person name="Cepeda A.J."/>
            <person name="Yan W."/>
            <person name="Fan B."/>
            <person name="Jiang Y."/>
            <person name="Adhikari A."/>
            <person name="Zheng C.-J."/>
            <person name="Schuster L."/>
            <person name="Cowan T.M."/>
            <person name="Smanski M.J."/>
            <person name="Chevrette M.G."/>
            <person name="De Carvalho L.P.S."/>
            <person name="Shen B."/>
        </authorList>
    </citation>
    <scope>NUCLEOTIDE SEQUENCE [LARGE SCALE GENOMIC DNA]</scope>
    <source>
        <strain evidence="3 4">NPDC001867</strain>
    </source>
</reference>
<dbReference type="RefSeq" id="WP_387128765.1">
    <property type="nucleotide sequence ID" value="NZ_JBIATK010000001.1"/>
</dbReference>
<dbReference type="Pfam" id="PF05065">
    <property type="entry name" value="Phage_capsid"/>
    <property type="match status" value="1"/>
</dbReference>
<dbReference type="EMBL" id="JBIATK010000001">
    <property type="protein sequence ID" value="MFF4021463.1"/>
    <property type="molecule type" value="Genomic_DNA"/>
</dbReference>
<keyword evidence="4" id="KW-1185">Reference proteome</keyword>
<protein>
    <submittedName>
        <fullName evidence="3">Phage major capsid protein</fullName>
    </submittedName>
</protein>
<evidence type="ECO:0000313" key="3">
    <source>
        <dbReference type="EMBL" id="MFF4021463.1"/>
    </source>
</evidence>
<dbReference type="SUPFAM" id="SSF56563">
    <property type="entry name" value="Major capsid protein gp5"/>
    <property type="match status" value="1"/>
</dbReference>
<dbReference type="Gene3D" id="3.30.2400.10">
    <property type="entry name" value="Major capsid protein gp5"/>
    <property type="match status" value="1"/>
</dbReference>
<dbReference type="NCBIfam" id="TIGR01554">
    <property type="entry name" value="major_cap_HK97"/>
    <property type="match status" value="1"/>
</dbReference>
<dbReference type="Proteomes" id="UP001602089">
    <property type="component" value="Unassembled WGS sequence"/>
</dbReference>
<dbReference type="InterPro" id="IPR024455">
    <property type="entry name" value="Phage_capsid"/>
</dbReference>
<comment type="subcellular location">
    <subcellularLocation>
        <location evidence="1">Virion</location>
    </subcellularLocation>
</comment>
<proteinExistence type="predicted"/>
<evidence type="ECO:0000256" key="1">
    <source>
        <dbReference type="ARBA" id="ARBA00004328"/>
    </source>
</evidence>
<feature type="domain" description="Phage capsid-like C-terminal" evidence="2">
    <location>
        <begin position="25"/>
        <end position="270"/>
    </location>
</feature>
<organism evidence="3 4">
    <name type="scientific">Nocardia elegans</name>
    <dbReference type="NCBI Taxonomy" id="300029"/>
    <lineage>
        <taxon>Bacteria</taxon>
        <taxon>Bacillati</taxon>
        <taxon>Actinomycetota</taxon>
        <taxon>Actinomycetes</taxon>
        <taxon>Mycobacteriales</taxon>
        <taxon>Nocardiaceae</taxon>
        <taxon>Nocardia</taxon>
    </lineage>
</organism>